<gene>
    <name evidence="1" type="ORF">CAS74_003344</name>
</gene>
<accession>A0A1Z8JKY3</accession>
<dbReference type="InterPro" id="IPR025694">
    <property type="entry name" value="MNE1"/>
</dbReference>
<sequence length="482" mass="56313">MLPTKPLFNASINELRNTVKKKLYQIYKSGDETRYQDALEVLNKIDRKEIFNMNITSLGNLIFAKCKNPLYHEKYRDILEKFGLNTGYFNVKVYLENGQYEQAALTGIEEFKNLGKTDNILKEKLSHDLHMRQILEESNRRNDTVITTTILDLLAEHDVLFRSNLSHTIGIAQINHNYEIIVKNLQYITENAFSESLLKSCFQMCIENGDNPNAIQFLYNMKSKDLKSLLCFKFIKSLDFPVFVELINSLVNEGTLEIPCMLDLPAETLAIADLDNYEILGEKLDQIEHVSTLELKRLFIFMLLSSIDNTNTHLGSTIFLMNRILNDRSVLTNEHKDIIFHQLSKYPFKLTALKFIKLFEDIGLDISSRNYYHALKSQFHGKEHDTAYYLLIKMMKEGKPFDKNIKSLLTGFNLALDDKKLALILEQNKPVHELERLIGFEFIQNHLEHQRERTKINRKKLQNTSEYDYQWDIKLVDSLQFD</sequence>
<dbReference type="Proteomes" id="UP000195871">
    <property type="component" value="Unassembled WGS sequence"/>
</dbReference>
<comment type="caution">
    <text evidence="1">The sequence shown here is derived from an EMBL/GenBank/DDBJ whole genome shotgun (WGS) entry which is preliminary data.</text>
</comment>
<evidence type="ECO:0000313" key="2">
    <source>
        <dbReference type="Proteomes" id="UP000195871"/>
    </source>
</evidence>
<name>A0A1Z8JKY3_PICKU</name>
<evidence type="ECO:0000313" key="1">
    <source>
        <dbReference type="EMBL" id="OUT21229.1"/>
    </source>
</evidence>
<dbReference type="EMBL" id="NHMM01000005">
    <property type="protein sequence ID" value="OUT21229.1"/>
    <property type="molecule type" value="Genomic_DNA"/>
</dbReference>
<dbReference type="GO" id="GO:1990904">
    <property type="term" value="C:ribonucleoprotein complex"/>
    <property type="evidence" value="ECO:0007669"/>
    <property type="project" value="InterPro"/>
</dbReference>
<dbReference type="AlphaFoldDB" id="A0A1Z8JKY3"/>
<dbReference type="GO" id="GO:0000372">
    <property type="term" value="P:Group I intron splicing"/>
    <property type="evidence" value="ECO:0007669"/>
    <property type="project" value="InterPro"/>
</dbReference>
<dbReference type="VEuPathDB" id="FungiDB:C5L36_0B02435"/>
<dbReference type="Pfam" id="PF13762">
    <property type="entry name" value="MNE1"/>
    <property type="match status" value="1"/>
</dbReference>
<proteinExistence type="predicted"/>
<organism evidence="1 2">
    <name type="scientific">Pichia kudriavzevii</name>
    <name type="common">Yeast</name>
    <name type="synonym">Issatchenkia orientalis</name>
    <dbReference type="NCBI Taxonomy" id="4909"/>
    <lineage>
        <taxon>Eukaryota</taxon>
        <taxon>Fungi</taxon>
        <taxon>Dikarya</taxon>
        <taxon>Ascomycota</taxon>
        <taxon>Saccharomycotina</taxon>
        <taxon>Pichiomycetes</taxon>
        <taxon>Pichiales</taxon>
        <taxon>Pichiaceae</taxon>
        <taxon>Pichia</taxon>
    </lineage>
</organism>
<protein>
    <submittedName>
        <fullName evidence="1">Uncharacterized protein</fullName>
    </submittedName>
</protein>
<reference evidence="1 2" key="1">
    <citation type="submission" date="2017-05" db="EMBL/GenBank/DDBJ databases">
        <title>The Genome Sequence of Candida krusei Ckrusei653.</title>
        <authorList>
            <person name="Cuomo C."/>
            <person name="Forche A."/>
            <person name="Young S."/>
            <person name="Abouelleil A."/>
            <person name="Cao P."/>
            <person name="Chapman S."/>
            <person name="Cusick C."/>
            <person name="Shea T."/>
            <person name="Nusbaum C."/>
            <person name="Birren B."/>
        </authorList>
    </citation>
    <scope>NUCLEOTIDE SEQUENCE [LARGE SCALE GENOMIC DNA]</scope>
    <source>
        <strain evidence="1 2">Ckrusei653</strain>
    </source>
</reference>